<proteinExistence type="predicted"/>
<organism evidence="1 2">
    <name type="scientific">Novymonas esmeraldas</name>
    <dbReference type="NCBI Taxonomy" id="1808958"/>
    <lineage>
        <taxon>Eukaryota</taxon>
        <taxon>Discoba</taxon>
        <taxon>Euglenozoa</taxon>
        <taxon>Kinetoplastea</taxon>
        <taxon>Metakinetoplastina</taxon>
        <taxon>Trypanosomatida</taxon>
        <taxon>Trypanosomatidae</taxon>
        <taxon>Novymonas</taxon>
    </lineage>
</organism>
<evidence type="ECO:0000313" key="1">
    <source>
        <dbReference type="EMBL" id="KAK7200673.1"/>
    </source>
</evidence>
<evidence type="ECO:0000313" key="2">
    <source>
        <dbReference type="Proteomes" id="UP001430356"/>
    </source>
</evidence>
<gene>
    <name evidence="1" type="ORF">NESM_000123900</name>
</gene>
<dbReference type="AlphaFoldDB" id="A0AAW0F676"/>
<name>A0AAW0F676_9TRYP</name>
<sequence length="179" mass="19719">MLWDGVEPVSPEIASLRPQVNTVAADMCEPPTWEQRTSPLRSFRIFCVGTGLPINSDATPMFLEPRELKYSTRLQHGTTLKALLTKDILTVDAYLAGCRKRAARDDIRQAEGIRAEDLKTVIATATTTQDATMMKMAWMTASRWAEVKGLQTGNPIPQTDGGVVITFAAVPKTAKMHPF</sequence>
<accession>A0AAW0F676</accession>
<keyword evidence="2" id="KW-1185">Reference proteome</keyword>
<dbReference type="EMBL" id="JAECZO010000007">
    <property type="protein sequence ID" value="KAK7200673.1"/>
    <property type="molecule type" value="Genomic_DNA"/>
</dbReference>
<protein>
    <submittedName>
        <fullName evidence="1">Uncharacterized protein</fullName>
    </submittedName>
</protein>
<reference evidence="1 2" key="1">
    <citation type="journal article" date="2021" name="MBio">
        <title>A New Model Trypanosomatid, Novymonas esmeraldas: Genomic Perception of Its 'Candidatus Pandoraea novymonadis' Endosymbiont.</title>
        <authorList>
            <person name="Zakharova A."/>
            <person name="Saura A."/>
            <person name="Butenko A."/>
            <person name="Podesvova L."/>
            <person name="Warmusova S."/>
            <person name="Kostygov A.Y."/>
            <person name="Nenarokova A."/>
            <person name="Lukes J."/>
            <person name="Opperdoes F.R."/>
            <person name="Yurchenko V."/>
        </authorList>
    </citation>
    <scope>NUCLEOTIDE SEQUENCE [LARGE SCALE GENOMIC DNA]</scope>
    <source>
        <strain evidence="1 2">E262AT.01</strain>
    </source>
</reference>
<dbReference type="Proteomes" id="UP001430356">
    <property type="component" value="Unassembled WGS sequence"/>
</dbReference>
<comment type="caution">
    <text evidence="1">The sequence shown here is derived from an EMBL/GenBank/DDBJ whole genome shotgun (WGS) entry which is preliminary data.</text>
</comment>